<evidence type="ECO:0000313" key="1">
    <source>
        <dbReference type="EMBL" id="HEM67644.1"/>
    </source>
</evidence>
<protein>
    <recommendedName>
        <fullName evidence="2">DUF2997 domain-containing protein</fullName>
    </recommendedName>
</protein>
<comment type="caution">
    <text evidence="1">The sequence shown here is derived from an EMBL/GenBank/DDBJ whole genome shotgun (WGS) entry which is preliminary data.</text>
</comment>
<reference evidence="1" key="1">
    <citation type="journal article" date="2020" name="mSystems">
        <title>Genome- and Community-Level Interaction Insights into Carbon Utilization and Element Cycling Functions of Hydrothermarchaeota in Hydrothermal Sediment.</title>
        <authorList>
            <person name="Zhou Z."/>
            <person name="Liu Y."/>
            <person name="Xu W."/>
            <person name="Pan J."/>
            <person name="Luo Z.H."/>
            <person name="Li M."/>
        </authorList>
    </citation>
    <scope>NUCLEOTIDE SEQUENCE [LARGE SCALE GENOMIC DNA]</scope>
    <source>
        <strain evidence="1">SpSt-125</strain>
    </source>
</reference>
<evidence type="ECO:0008006" key="2">
    <source>
        <dbReference type="Google" id="ProtNLM"/>
    </source>
</evidence>
<accession>A0A7J2U4E1</accession>
<gene>
    <name evidence="1" type="ORF">ENO26_08830</name>
</gene>
<dbReference type="AlphaFoldDB" id="A0A7J2U4E1"/>
<organism evidence="1">
    <name type="scientific">Ignisphaera aggregans</name>
    <dbReference type="NCBI Taxonomy" id="334771"/>
    <lineage>
        <taxon>Archaea</taxon>
        <taxon>Thermoproteota</taxon>
        <taxon>Thermoprotei</taxon>
        <taxon>Desulfurococcales</taxon>
        <taxon>Desulfurococcaceae</taxon>
        <taxon>Ignisphaera</taxon>
    </lineage>
</organism>
<sequence>MPTTRIVITRDGKVFIEGINYIGDQCLKDLEKIINALKAVGVNMSIEFIQLKQEAKQGQRVANYG</sequence>
<name>A0A7J2U4E1_9CREN</name>
<dbReference type="EMBL" id="DSEU01000060">
    <property type="protein sequence ID" value="HEM67644.1"/>
    <property type="molecule type" value="Genomic_DNA"/>
</dbReference>
<proteinExistence type="predicted"/>